<dbReference type="Proteomes" id="UP000244880">
    <property type="component" value="Unassembled WGS sequence"/>
</dbReference>
<keyword evidence="3" id="KW-1185">Reference proteome</keyword>
<name>A0A2R8BHZ9_9RHOB</name>
<evidence type="ECO:0000313" key="2">
    <source>
        <dbReference type="EMBL" id="SPH22754.1"/>
    </source>
</evidence>
<dbReference type="InterPro" id="IPR046582">
    <property type="entry name" value="DUF6630"/>
</dbReference>
<sequence>MFAFLQSLFSNDHGADCVALFYGELGGRNAVPPTAAAFVDVVLEEELLWNFDWRETSDDVVEALAFFFEQNGLRDLSKAEIGQITQDAGSKKGVELPLALNNADLVSQTRQWRLLSVDTTSDQYCVALVTPKFYARWVNVKICSGVCTQDHYRGGGKPPKNTGPRAIQ</sequence>
<proteinExistence type="predicted"/>
<accession>A0A2R8BHZ9</accession>
<dbReference type="EMBL" id="OMOR01000001">
    <property type="protein sequence ID" value="SPH22754.1"/>
    <property type="molecule type" value="Genomic_DNA"/>
</dbReference>
<feature type="domain" description="DUF6630" evidence="1">
    <location>
        <begin position="36"/>
        <end position="140"/>
    </location>
</feature>
<dbReference type="RefSeq" id="WP_108829661.1">
    <property type="nucleotide sequence ID" value="NZ_OMOR01000001.1"/>
</dbReference>
<dbReference type="Pfam" id="PF20335">
    <property type="entry name" value="DUF6630"/>
    <property type="match status" value="1"/>
</dbReference>
<dbReference type="AlphaFoldDB" id="A0A2R8BHZ9"/>
<organism evidence="2 3">
    <name type="scientific">Ascidiaceihabitans donghaensis</name>
    <dbReference type="NCBI Taxonomy" id="1510460"/>
    <lineage>
        <taxon>Bacteria</taxon>
        <taxon>Pseudomonadati</taxon>
        <taxon>Pseudomonadota</taxon>
        <taxon>Alphaproteobacteria</taxon>
        <taxon>Rhodobacterales</taxon>
        <taxon>Paracoccaceae</taxon>
        <taxon>Ascidiaceihabitans</taxon>
    </lineage>
</organism>
<protein>
    <recommendedName>
        <fullName evidence="1">DUF6630 domain-containing protein</fullName>
    </recommendedName>
</protein>
<gene>
    <name evidence="2" type="ORF">ASD8599_03502</name>
</gene>
<reference evidence="2 3" key="1">
    <citation type="submission" date="2018-03" db="EMBL/GenBank/DDBJ databases">
        <authorList>
            <person name="Keele B.F."/>
        </authorList>
    </citation>
    <scope>NUCLEOTIDE SEQUENCE [LARGE SCALE GENOMIC DNA]</scope>
    <source>
        <strain evidence="2 3">CECT 8599</strain>
    </source>
</reference>
<evidence type="ECO:0000259" key="1">
    <source>
        <dbReference type="Pfam" id="PF20335"/>
    </source>
</evidence>
<evidence type="ECO:0000313" key="3">
    <source>
        <dbReference type="Proteomes" id="UP000244880"/>
    </source>
</evidence>